<evidence type="ECO:0000256" key="6">
    <source>
        <dbReference type="SAM" id="Phobius"/>
    </source>
</evidence>
<accession>A0A078H7Z1</accession>
<keyword evidence="8" id="KW-1185">Reference proteome</keyword>
<evidence type="ECO:0000313" key="8">
    <source>
        <dbReference type="Proteomes" id="UP000028999"/>
    </source>
</evidence>
<dbReference type="PaxDb" id="3708-A0A078H7Z1"/>
<evidence type="ECO:0000256" key="4">
    <source>
        <dbReference type="ARBA" id="ARBA00022989"/>
    </source>
</evidence>
<keyword evidence="4 6" id="KW-1133">Transmembrane helix</keyword>
<name>A0A078H7Z1_BRANA</name>
<dbReference type="PANTHER" id="PTHR31113:SF30">
    <property type="entry name" value="(RAPE) HYPOTHETICAL PROTEIN"/>
    <property type="match status" value="1"/>
</dbReference>
<evidence type="ECO:0000256" key="1">
    <source>
        <dbReference type="ARBA" id="ARBA00004370"/>
    </source>
</evidence>
<dbReference type="STRING" id="3708.A0A078H7Z1"/>
<keyword evidence="5 6" id="KW-0472">Membrane</keyword>
<evidence type="ECO:0000256" key="5">
    <source>
        <dbReference type="ARBA" id="ARBA00023136"/>
    </source>
</evidence>
<dbReference type="Proteomes" id="UP000028999">
    <property type="component" value="Unassembled WGS sequence"/>
</dbReference>
<feature type="transmembrane region" description="Helical" evidence="6">
    <location>
        <begin position="81"/>
        <end position="99"/>
    </location>
</feature>
<dbReference type="PANTHER" id="PTHR31113">
    <property type="entry name" value="UPF0496 PROTEIN 3-RELATED"/>
    <property type="match status" value="1"/>
</dbReference>
<keyword evidence="3 6" id="KW-0812">Transmembrane</keyword>
<dbReference type="Pfam" id="PF05055">
    <property type="entry name" value="DUF677"/>
    <property type="match status" value="1"/>
</dbReference>
<evidence type="ECO:0000256" key="2">
    <source>
        <dbReference type="ARBA" id="ARBA00009074"/>
    </source>
</evidence>
<gene>
    <name evidence="7" type="primary">BnaC06g29800D</name>
    <name evidence="7" type="ORF">GSBRNA2T00054864001</name>
</gene>
<proteinExistence type="inferred from homology"/>
<sequence length="237" mass="26972">MAIKQFERESMDTDLGGNKKKYEDTLEELNKVKAMGDPFGDEYKNQMKSVREEQLILLKKFHELAVKLGSKKKILKIRRRLVTIICVCIAIPPMAFYTALGTVTGLNYVIGTVGVLVHKVLKKREKDLDKQKEEKILRLQLAMEKTSLKLVFLFSLTIIVFCSSLVDAREMAKEEVNYIDGKCPDGKKNCNCLPPVAPVMDSYKINATCHRDIECIKFCPKGCKIVNFKFGNCFCEC</sequence>
<dbReference type="Gramene" id="CDY33572">
    <property type="protein sequence ID" value="CDY33572"/>
    <property type="gene ID" value="GSBRNA2T00054864001"/>
</dbReference>
<dbReference type="AlphaFoldDB" id="A0A078H7Z1"/>
<dbReference type="InterPro" id="IPR007749">
    <property type="entry name" value="DUF677"/>
</dbReference>
<organism evidence="7 8">
    <name type="scientific">Brassica napus</name>
    <name type="common">Rape</name>
    <dbReference type="NCBI Taxonomy" id="3708"/>
    <lineage>
        <taxon>Eukaryota</taxon>
        <taxon>Viridiplantae</taxon>
        <taxon>Streptophyta</taxon>
        <taxon>Embryophyta</taxon>
        <taxon>Tracheophyta</taxon>
        <taxon>Spermatophyta</taxon>
        <taxon>Magnoliopsida</taxon>
        <taxon>eudicotyledons</taxon>
        <taxon>Gunneridae</taxon>
        <taxon>Pentapetalae</taxon>
        <taxon>rosids</taxon>
        <taxon>malvids</taxon>
        <taxon>Brassicales</taxon>
        <taxon>Brassicaceae</taxon>
        <taxon>Brassiceae</taxon>
        <taxon>Brassica</taxon>
    </lineage>
</organism>
<reference evidence="7 8" key="1">
    <citation type="journal article" date="2014" name="Science">
        <title>Plant genetics. Early allopolyploid evolution in the post-Neolithic Brassica napus oilseed genome.</title>
        <authorList>
            <person name="Chalhoub B."/>
            <person name="Denoeud F."/>
            <person name="Liu S."/>
            <person name="Parkin I.A."/>
            <person name="Tang H."/>
            <person name="Wang X."/>
            <person name="Chiquet J."/>
            <person name="Belcram H."/>
            <person name="Tong C."/>
            <person name="Samans B."/>
            <person name="Correa M."/>
            <person name="Da Silva C."/>
            <person name="Just J."/>
            <person name="Falentin C."/>
            <person name="Koh C.S."/>
            <person name="Le Clainche I."/>
            <person name="Bernard M."/>
            <person name="Bento P."/>
            <person name="Noel B."/>
            <person name="Labadie K."/>
            <person name="Alberti A."/>
            <person name="Charles M."/>
            <person name="Arnaud D."/>
            <person name="Guo H."/>
            <person name="Daviaud C."/>
            <person name="Alamery S."/>
            <person name="Jabbari K."/>
            <person name="Zhao M."/>
            <person name="Edger P.P."/>
            <person name="Chelaifa H."/>
            <person name="Tack D."/>
            <person name="Lassalle G."/>
            <person name="Mestiri I."/>
            <person name="Schnel N."/>
            <person name="Le Paslier M.C."/>
            <person name="Fan G."/>
            <person name="Renault V."/>
            <person name="Bayer P.E."/>
            <person name="Golicz A.A."/>
            <person name="Manoli S."/>
            <person name="Lee T.H."/>
            <person name="Thi V.H."/>
            <person name="Chalabi S."/>
            <person name="Hu Q."/>
            <person name="Fan C."/>
            <person name="Tollenaere R."/>
            <person name="Lu Y."/>
            <person name="Battail C."/>
            <person name="Shen J."/>
            <person name="Sidebottom C.H."/>
            <person name="Wang X."/>
            <person name="Canaguier A."/>
            <person name="Chauveau A."/>
            <person name="Berard A."/>
            <person name="Deniot G."/>
            <person name="Guan M."/>
            <person name="Liu Z."/>
            <person name="Sun F."/>
            <person name="Lim Y.P."/>
            <person name="Lyons E."/>
            <person name="Town C.D."/>
            <person name="Bancroft I."/>
            <person name="Wang X."/>
            <person name="Meng J."/>
            <person name="Ma J."/>
            <person name="Pires J.C."/>
            <person name="King G.J."/>
            <person name="Brunel D."/>
            <person name="Delourme R."/>
            <person name="Renard M."/>
            <person name="Aury J.M."/>
            <person name="Adams K.L."/>
            <person name="Batley J."/>
            <person name="Snowdon R.J."/>
            <person name="Tost J."/>
            <person name="Edwards D."/>
            <person name="Zhou Y."/>
            <person name="Hua W."/>
            <person name="Sharpe A.G."/>
            <person name="Paterson A.H."/>
            <person name="Guan C."/>
            <person name="Wincker P."/>
        </authorList>
    </citation>
    <scope>NUCLEOTIDE SEQUENCE [LARGE SCALE GENOMIC DNA]</scope>
    <source>
        <strain evidence="8">cv. Darmor-bzh</strain>
    </source>
</reference>
<comment type="similarity">
    <text evidence="2">Belongs to the UPF0496 family.</text>
</comment>
<evidence type="ECO:0000256" key="3">
    <source>
        <dbReference type="ARBA" id="ARBA00022692"/>
    </source>
</evidence>
<protein>
    <submittedName>
        <fullName evidence="7">BnaC06g29800D protein</fullName>
    </submittedName>
</protein>
<dbReference type="GO" id="GO:0016020">
    <property type="term" value="C:membrane"/>
    <property type="evidence" value="ECO:0007669"/>
    <property type="project" value="UniProtKB-SubCell"/>
</dbReference>
<feature type="transmembrane region" description="Helical" evidence="6">
    <location>
        <begin position="148"/>
        <end position="166"/>
    </location>
</feature>
<comment type="subcellular location">
    <subcellularLocation>
        <location evidence="1">Membrane</location>
    </subcellularLocation>
</comment>
<evidence type="ECO:0000313" key="7">
    <source>
        <dbReference type="EMBL" id="CDY33572.1"/>
    </source>
</evidence>
<dbReference type="EMBL" id="LK032317">
    <property type="protein sequence ID" value="CDY33572.1"/>
    <property type="molecule type" value="Genomic_DNA"/>
</dbReference>